<name>A0A6N8IZ59_9BURK</name>
<evidence type="ECO:0000313" key="4">
    <source>
        <dbReference type="Proteomes" id="UP000469385"/>
    </source>
</evidence>
<dbReference type="PANTHER" id="PTHR43606">
    <property type="entry name" value="PHOSPHATASE, PUTATIVE (AFU_ORTHOLOGUE AFUA_6G08710)-RELATED"/>
    <property type="match status" value="1"/>
</dbReference>
<dbReference type="Gene3D" id="2.60.40.380">
    <property type="entry name" value="Purple acid phosphatase-like, N-terminal"/>
    <property type="match status" value="1"/>
</dbReference>
<dbReference type="AlphaFoldDB" id="A0A6N8IZ59"/>
<dbReference type="CDD" id="cd07389">
    <property type="entry name" value="MPP_PhoD"/>
    <property type="match status" value="1"/>
</dbReference>
<dbReference type="InterPro" id="IPR038607">
    <property type="entry name" value="PhoD-like_sf"/>
</dbReference>
<proteinExistence type="predicted"/>
<dbReference type="Proteomes" id="UP000469385">
    <property type="component" value="Unassembled WGS sequence"/>
</dbReference>
<gene>
    <name evidence="3" type="ORF">GON04_17640</name>
</gene>
<dbReference type="InterPro" id="IPR006311">
    <property type="entry name" value="TAT_signal"/>
</dbReference>
<reference evidence="3 4" key="1">
    <citation type="submission" date="2019-12" db="EMBL/GenBank/DDBJ databases">
        <authorList>
            <person name="Huq M.A."/>
        </authorList>
    </citation>
    <scope>NUCLEOTIDE SEQUENCE [LARGE SCALE GENOMIC DNA]</scope>
    <source>
        <strain evidence="3 4">MAH-25</strain>
    </source>
</reference>
<feature type="domain" description="Phospholipase D N-terminal" evidence="2">
    <location>
        <begin position="42"/>
        <end position="136"/>
    </location>
</feature>
<protein>
    <submittedName>
        <fullName evidence="3">Alkaline phosphatase</fullName>
    </submittedName>
</protein>
<dbReference type="InterPro" id="IPR018946">
    <property type="entry name" value="PhoD-like_MPP"/>
</dbReference>
<dbReference type="PANTHER" id="PTHR43606:SF2">
    <property type="entry name" value="ALKALINE PHOSPHATASE FAMILY PROTEIN (AFU_ORTHOLOGUE AFUA_5G03860)"/>
    <property type="match status" value="1"/>
</dbReference>
<dbReference type="EMBL" id="WSEL01000009">
    <property type="protein sequence ID" value="MVQ31283.1"/>
    <property type="molecule type" value="Genomic_DNA"/>
</dbReference>
<evidence type="ECO:0000259" key="2">
    <source>
        <dbReference type="Pfam" id="PF16655"/>
    </source>
</evidence>
<dbReference type="InterPro" id="IPR029052">
    <property type="entry name" value="Metallo-depent_PP-like"/>
</dbReference>
<dbReference type="InterPro" id="IPR032093">
    <property type="entry name" value="PhoD_N"/>
</dbReference>
<dbReference type="SUPFAM" id="SSF56300">
    <property type="entry name" value="Metallo-dependent phosphatases"/>
    <property type="match status" value="1"/>
</dbReference>
<dbReference type="InterPro" id="IPR052900">
    <property type="entry name" value="Phospholipid_Metab_Enz"/>
</dbReference>
<evidence type="ECO:0000313" key="3">
    <source>
        <dbReference type="EMBL" id="MVQ31283.1"/>
    </source>
</evidence>
<dbReference type="RefSeq" id="WP_157399346.1">
    <property type="nucleotide sequence ID" value="NZ_WSEL01000009.1"/>
</dbReference>
<keyword evidence="4" id="KW-1185">Reference proteome</keyword>
<dbReference type="PROSITE" id="PS51318">
    <property type="entry name" value="TAT"/>
    <property type="match status" value="1"/>
</dbReference>
<evidence type="ECO:0000259" key="1">
    <source>
        <dbReference type="Pfam" id="PF09423"/>
    </source>
</evidence>
<comment type="caution">
    <text evidence="3">The sequence shown here is derived from an EMBL/GenBank/DDBJ whole genome shotgun (WGS) entry which is preliminary data.</text>
</comment>
<dbReference type="Gene3D" id="3.60.21.70">
    <property type="entry name" value="PhoD-like phosphatase"/>
    <property type="match status" value="1"/>
</dbReference>
<organism evidence="3 4">
    <name type="scientific">Ramlibacter pinisoli</name>
    <dbReference type="NCBI Taxonomy" id="2682844"/>
    <lineage>
        <taxon>Bacteria</taxon>
        <taxon>Pseudomonadati</taxon>
        <taxon>Pseudomonadota</taxon>
        <taxon>Betaproteobacteria</taxon>
        <taxon>Burkholderiales</taxon>
        <taxon>Comamonadaceae</taxon>
        <taxon>Ramlibacter</taxon>
    </lineage>
</organism>
<dbReference type="Pfam" id="PF09423">
    <property type="entry name" value="PhoD"/>
    <property type="match status" value="1"/>
</dbReference>
<accession>A0A6N8IZ59</accession>
<dbReference type="Pfam" id="PF16655">
    <property type="entry name" value="PhoD_N"/>
    <property type="match status" value="1"/>
</dbReference>
<sequence>MTAAHRPDRRRLLQLAAAAAGTLWLPRGTQAQQRWSSDPFTLGVTSGAPAPDSVVLWTRLLPAGGLPDGGRSALPVHWEVAHDENFAQIVQRGEALALPDLGHSVHVEVPGLEPDRWYFYRFLAGDAASTVGRTRTLPAPGAAPNLLRIAYASCQRWEHGHYAAWRHMHAERPDFVVFLGDYIYEYPNATAAVRSFPTLGWVKTLPQYRERYALHRSEPGLQAMHAACPWLVTWDDHEVQNDYAGGHAGDPRPLRMNAVADFAARRAAAYQAYYEHMPVRAAEFAKALTAGRAGGELRLHTRYRFGRLADLLLLDDRQYRDPQACAPDGQASGPVDPATCPSWDDPRRTLLGPQQERWLDQALGEAPQAWTVLGQQTLFGQRDLRSGPGQLFAGDGWDGYPAARRRLLEALQRHRVANPVFLGGDVHENWVGHVLADYDRADSELLGVEFCGTSITSRPGGAERLPARLAENPHFVFADAAHRGYGVAEFTPDRLTTTLRGLDDARRIDAQVSTLARFTVEAGRRRLERA</sequence>
<feature type="domain" description="PhoD-like phosphatase metallophosphatase" evidence="1">
    <location>
        <begin position="150"/>
        <end position="498"/>
    </location>
</feature>